<dbReference type="AlphaFoldDB" id="A0A4Y2QSX9"/>
<dbReference type="Proteomes" id="UP000499080">
    <property type="component" value="Unassembled WGS sequence"/>
</dbReference>
<evidence type="ECO:0000313" key="1">
    <source>
        <dbReference type="EMBL" id="GBN66279.1"/>
    </source>
</evidence>
<keyword evidence="2" id="KW-1185">Reference proteome</keyword>
<dbReference type="EMBL" id="BGPR01222919">
    <property type="protein sequence ID" value="GBN66279.1"/>
    <property type="molecule type" value="Genomic_DNA"/>
</dbReference>
<gene>
    <name evidence="1" type="ORF">AVEN_10434_1</name>
</gene>
<protein>
    <submittedName>
        <fullName evidence="1">Uncharacterized protein</fullName>
    </submittedName>
</protein>
<proteinExistence type="predicted"/>
<evidence type="ECO:0000313" key="2">
    <source>
        <dbReference type="Proteomes" id="UP000499080"/>
    </source>
</evidence>
<organism evidence="1 2">
    <name type="scientific">Araneus ventricosus</name>
    <name type="common">Orbweaver spider</name>
    <name type="synonym">Epeira ventricosa</name>
    <dbReference type="NCBI Taxonomy" id="182803"/>
    <lineage>
        <taxon>Eukaryota</taxon>
        <taxon>Metazoa</taxon>
        <taxon>Ecdysozoa</taxon>
        <taxon>Arthropoda</taxon>
        <taxon>Chelicerata</taxon>
        <taxon>Arachnida</taxon>
        <taxon>Araneae</taxon>
        <taxon>Araneomorphae</taxon>
        <taxon>Entelegynae</taxon>
        <taxon>Araneoidea</taxon>
        <taxon>Araneidae</taxon>
        <taxon>Araneus</taxon>
    </lineage>
</organism>
<name>A0A4Y2QSX9_ARAVE</name>
<sequence length="66" mass="7892">MSASELEGARFEKPIPMKIRRALSLLQAKSYVGGHMFFHWCRAEVWRRECQFRCRPHHLTAVQNYE</sequence>
<feature type="non-terminal residue" evidence="1">
    <location>
        <position position="66"/>
    </location>
</feature>
<reference evidence="1 2" key="1">
    <citation type="journal article" date="2019" name="Sci. Rep.">
        <title>Orb-weaving spider Araneus ventricosus genome elucidates the spidroin gene catalogue.</title>
        <authorList>
            <person name="Kono N."/>
            <person name="Nakamura H."/>
            <person name="Ohtoshi R."/>
            <person name="Moran D.A.P."/>
            <person name="Shinohara A."/>
            <person name="Yoshida Y."/>
            <person name="Fujiwara M."/>
            <person name="Mori M."/>
            <person name="Tomita M."/>
            <person name="Arakawa K."/>
        </authorList>
    </citation>
    <scope>NUCLEOTIDE SEQUENCE [LARGE SCALE GENOMIC DNA]</scope>
</reference>
<comment type="caution">
    <text evidence="1">The sequence shown here is derived from an EMBL/GenBank/DDBJ whole genome shotgun (WGS) entry which is preliminary data.</text>
</comment>
<accession>A0A4Y2QSX9</accession>